<keyword evidence="2" id="KW-1185">Reference proteome</keyword>
<gene>
    <name evidence="1" type="ORF">M9H77_30330</name>
</gene>
<organism evidence="1 2">
    <name type="scientific">Catharanthus roseus</name>
    <name type="common">Madagascar periwinkle</name>
    <name type="synonym">Vinca rosea</name>
    <dbReference type="NCBI Taxonomy" id="4058"/>
    <lineage>
        <taxon>Eukaryota</taxon>
        <taxon>Viridiplantae</taxon>
        <taxon>Streptophyta</taxon>
        <taxon>Embryophyta</taxon>
        <taxon>Tracheophyta</taxon>
        <taxon>Spermatophyta</taxon>
        <taxon>Magnoliopsida</taxon>
        <taxon>eudicotyledons</taxon>
        <taxon>Gunneridae</taxon>
        <taxon>Pentapetalae</taxon>
        <taxon>asterids</taxon>
        <taxon>lamiids</taxon>
        <taxon>Gentianales</taxon>
        <taxon>Apocynaceae</taxon>
        <taxon>Rauvolfioideae</taxon>
        <taxon>Vinceae</taxon>
        <taxon>Catharanthinae</taxon>
        <taxon>Catharanthus</taxon>
    </lineage>
</organism>
<name>A0ACB9ZWY2_CATRO</name>
<accession>A0ACB9ZWY2</accession>
<proteinExistence type="predicted"/>
<dbReference type="EMBL" id="CM044707">
    <property type="protein sequence ID" value="KAI5653143.1"/>
    <property type="molecule type" value="Genomic_DNA"/>
</dbReference>
<dbReference type="Proteomes" id="UP001060085">
    <property type="component" value="Linkage Group LG07"/>
</dbReference>
<reference evidence="2" key="1">
    <citation type="journal article" date="2023" name="Nat. Plants">
        <title>Single-cell RNA sequencing provides a high-resolution roadmap for understanding the multicellular compartmentation of specialized metabolism.</title>
        <authorList>
            <person name="Sun S."/>
            <person name="Shen X."/>
            <person name="Li Y."/>
            <person name="Li Y."/>
            <person name="Wang S."/>
            <person name="Li R."/>
            <person name="Zhang H."/>
            <person name="Shen G."/>
            <person name="Guo B."/>
            <person name="Wei J."/>
            <person name="Xu J."/>
            <person name="St-Pierre B."/>
            <person name="Chen S."/>
            <person name="Sun C."/>
        </authorList>
    </citation>
    <scope>NUCLEOTIDE SEQUENCE [LARGE SCALE GENOMIC DNA]</scope>
</reference>
<sequence length="198" mass="21281">MENHKSALGGGGNSKATLVLDCFFLVDCCLVDLSGPVCPVNGVRDSGTILGVVLFRIARGSSALTQDSEGIERSLQPSRYSDVLENHSADIDLFLCGKGIEQMSSFLEDDSHISCGQLPQKTLRRAYKNTEGASIPIACRGVCRVDTSRGRSVQSSASTMNNQNIEILRDHSKEVFVTSFSSSIAATLGRIHAVEEVK</sequence>
<protein>
    <submittedName>
        <fullName evidence="1">Uncharacterized protein</fullName>
    </submittedName>
</protein>
<evidence type="ECO:0000313" key="2">
    <source>
        <dbReference type="Proteomes" id="UP001060085"/>
    </source>
</evidence>
<comment type="caution">
    <text evidence="1">The sequence shown here is derived from an EMBL/GenBank/DDBJ whole genome shotgun (WGS) entry which is preliminary data.</text>
</comment>
<evidence type="ECO:0000313" key="1">
    <source>
        <dbReference type="EMBL" id="KAI5653143.1"/>
    </source>
</evidence>